<evidence type="ECO:0000313" key="2">
    <source>
        <dbReference type="EMBL" id="KFB67096.1"/>
    </source>
</evidence>
<protein>
    <submittedName>
        <fullName evidence="2">Uncharacterized protein</fullName>
    </submittedName>
</protein>
<evidence type="ECO:0000256" key="1">
    <source>
        <dbReference type="SAM" id="Phobius"/>
    </source>
</evidence>
<dbReference type="EMBL" id="JDSS02000032">
    <property type="protein sequence ID" value="KFB67096.1"/>
    <property type="molecule type" value="Genomic_DNA"/>
</dbReference>
<dbReference type="STRING" id="1457154.CAPSK01_003459"/>
<comment type="caution">
    <text evidence="2">The sequence shown here is derived from an EMBL/GenBank/DDBJ whole genome shotgun (WGS) entry which is preliminary data.</text>
</comment>
<feature type="transmembrane region" description="Helical" evidence="1">
    <location>
        <begin position="28"/>
        <end position="52"/>
    </location>
</feature>
<dbReference type="AlphaFoldDB" id="A0A084XXA2"/>
<proteinExistence type="predicted"/>
<sequence>MFIIGPKALANLWQMLFGFRFVSYGDRVLTVASIIHILTTLGIVGIMLSWLFE</sequence>
<dbReference type="Proteomes" id="UP000019812">
    <property type="component" value="Unassembled WGS sequence"/>
</dbReference>
<keyword evidence="1" id="KW-1133">Transmembrane helix</keyword>
<gene>
    <name evidence="2" type="ORF">CAPSK01_003459</name>
</gene>
<keyword evidence="1" id="KW-0472">Membrane</keyword>
<accession>A0A084XXA2</accession>
<reference evidence="2 3" key="1">
    <citation type="submission" date="2014-07" db="EMBL/GenBank/DDBJ databases">
        <title>Expanding our view of genomic diversity in Candidatus Accumulibacter clades.</title>
        <authorList>
            <person name="Skennerton C.T."/>
            <person name="Barr J.J."/>
            <person name="Slater F.R."/>
            <person name="Bond P.L."/>
            <person name="Tyson G.W."/>
        </authorList>
    </citation>
    <scope>NUCLEOTIDE SEQUENCE [LARGE SCALE GENOMIC DNA]</scope>
    <source>
        <strain evidence="3">SK-01</strain>
    </source>
</reference>
<organism evidence="2 3">
    <name type="scientific">Candidatus Accumulibacter vicinus</name>
    <dbReference type="NCBI Taxonomy" id="2954382"/>
    <lineage>
        <taxon>Bacteria</taxon>
        <taxon>Pseudomonadati</taxon>
        <taxon>Pseudomonadota</taxon>
        <taxon>Betaproteobacteria</taxon>
        <taxon>Candidatus Accumulibacter</taxon>
    </lineage>
</organism>
<keyword evidence="1" id="KW-0812">Transmembrane</keyword>
<name>A0A084XXA2_9PROT</name>
<evidence type="ECO:0000313" key="3">
    <source>
        <dbReference type="Proteomes" id="UP000019812"/>
    </source>
</evidence>